<evidence type="ECO:0000313" key="3">
    <source>
        <dbReference type="Proteomes" id="UP000001953"/>
    </source>
</evidence>
<dbReference type="HOGENOM" id="CLU_542715_0_0_5"/>
<sequence>MPTATPYKNPDEASAGLGAAFAPTNDAQKAAIASAAAMVPGQNPVVSPIQRTIDPGADAATKYLDTFQAPETADQIAERLRQGSQGSIDAINKVYDDQVNANNVVGQERLAQDNAISVLSGLTGSTEAGRTRGAVLDKNDKETQAINNERLLKLQSLYSQISQQAIDQAQQQREDATKSANDIVTRRKDAQAQTLDTLKSIAAGGLVDFDSFKSSPQNAQVYQHALDAVGGSEQALRGLFAVNRPQDQLVGTPTRVGDHFIQAYQNPITGKVSYDKVEVPGGLPAQYNNFQKIGDSIVAIPDGWDGDTSKLKVIAGGSSDGSSGAPGDNPQLYAGLSTKTATAVRAQVAAFKTEPLVQNFGIIQEGRNFAGSLSNTTKNPADDQGLIYALAKALDPGSVVREGEYATAQKYSQSWINAYGKGVSQAIMGTGFLSEQARRNIKDTIEARYKASLQSYTHLEGQYQTGINNLTGRDDGAKFVRDYQTSSDSSGGSDSDPLGLGI</sequence>
<dbReference type="STRING" id="323097.Nham_0314"/>
<dbReference type="AlphaFoldDB" id="Q1QRD7"/>
<dbReference type="Proteomes" id="UP000001953">
    <property type="component" value="Chromosome"/>
</dbReference>
<feature type="region of interest" description="Disordered" evidence="1">
    <location>
        <begin position="481"/>
        <end position="502"/>
    </location>
</feature>
<proteinExistence type="predicted"/>
<accession>Q1QRD7</accession>
<dbReference type="OrthoDB" id="7330655at2"/>
<evidence type="ECO:0000256" key="1">
    <source>
        <dbReference type="SAM" id="MobiDB-lite"/>
    </source>
</evidence>
<feature type="compositionally biased region" description="Low complexity" evidence="1">
    <location>
        <begin position="486"/>
        <end position="496"/>
    </location>
</feature>
<protein>
    <submittedName>
        <fullName evidence="2">Uncharacterized protein</fullName>
    </submittedName>
</protein>
<name>Q1QRD7_NITHX</name>
<dbReference type="KEGG" id="nha:Nham_0314"/>
<evidence type="ECO:0000313" key="2">
    <source>
        <dbReference type="EMBL" id="ABE61210.1"/>
    </source>
</evidence>
<reference evidence="2 3" key="1">
    <citation type="submission" date="2006-03" db="EMBL/GenBank/DDBJ databases">
        <title>Complete sequence of chromosome of Nitrobacter hamburgensis X14.</title>
        <authorList>
            <consortium name="US DOE Joint Genome Institute"/>
            <person name="Copeland A."/>
            <person name="Lucas S."/>
            <person name="Lapidus A."/>
            <person name="Barry K."/>
            <person name="Detter J.C."/>
            <person name="Glavina del Rio T."/>
            <person name="Hammon N."/>
            <person name="Israni S."/>
            <person name="Dalin E."/>
            <person name="Tice H."/>
            <person name="Pitluck S."/>
            <person name="Chain P."/>
            <person name="Malfatti S."/>
            <person name="Shin M."/>
            <person name="Vergez L."/>
            <person name="Schmutz J."/>
            <person name="Larimer F."/>
            <person name="Land M."/>
            <person name="Hauser L."/>
            <person name="Kyrpides N."/>
            <person name="Ivanova N."/>
            <person name="Ward B."/>
            <person name="Arp D."/>
            <person name="Klotz M."/>
            <person name="Stein L."/>
            <person name="O'Mullan G."/>
            <person name="Starkenburg S."/>
            <person name="Sayavedra L."/>
            <person name="Poret-Peterson A.T."/>
            <person name="Gentry M.E."/>
            <person name="Bruce D."/>
            <person name="Richardson P."/>
        </authorList>
    </citation>
    <scope>NUCLEOTIDE SEQUENCE [LARGE SCALE GENOMIC DNA]</scope>
    <source>
        <strain evidence="3">DSM 10229 / NCIMB 13809 / X14</strain>
    </source>
</reference>
<keyword evidence="3" id="KW-1185">Reference proteome</keyword>
<gene>
    <name evidence="2" type="ordered locus">Nham_0314</name>
</gene>
<dbReference type="RefSeq" id="WP_011508914.1">
    <property type="nucleotide sequence ID" value="NC_007964.1"/>
</dbReference>
<organism evidence="2 3">
    <name type="scientific">Nitrobacter hamburgensis (strain DSM 10229 / NCIMB 13809 / X14)</name>
    <dbReference type="NCBI Taxonomy" id="323097"/>
    <lineage>
        <taxon>Bacteria</taxon>
        <taxon>Pseudomonadati</taxon>
        <taxon>Pseudomonadota</taxon>
        <taxon>Alphaproteobacteria</taxon>
        <taxon>Hyphomicrobiales</taxon>
        <taxon>Nitrobacteraceae</taxon>
        <taxon>Nitrobacter</taxon>
    </lineage>
</organism>
<dbReference type="EMBL" id="CP000319">
    <property type="protein sequence ID" value="ABE61210.1"/>
    <property type="molecule type" value="Genomic_DNA"/>
</dbReference>